<dbReference type="PATRIC" id="fig|762836.4.peg.2832"/>
<sequence length="149" mass="16666">MKTSFLTRSFYTVLQVALLTAIWYACDRAAAWLHLPFSGGVVGLLLMVALLLAGVVRPAVVNHGAEWLLSNMLLFFIPLIVSVVQFTALLEREGVRLFAAIGIGFISVLLATAFTVEWVCQFERRVRLRKLRTLRQGRQTIHLGQEQPA</sequence>
<name>A0A1E7WK87_9BURK</name>
<dbReference type="Pfam" id="PF03788">
    <property type="entry name" value="LrgA"/>
    <property type="match status" value="1"/>
</dbReference>
<evidence type="ECO:0000313" key="8">
    <source>
        <dbReference type="Proteomes" id="UP000175989"/>
    </source>
</evidence>
<dbReference type="PANTHER" id="PTHR33931:SF2">
    <property type="entry name" value="HOLIN-LIKE PROTEIN CIDA"/>
    <property type="match status" value="1"/>
</dbReference>
<gene>
    <name evidence="7" type="primary">cidA</name>
    <name evidence="7" type="ORF">DUPY_27500</name>
</gene>
<evidence type="ECO:0000256" key="2">
    <source>
        <dbReference type="ARBA" id="ARBA00022475"/>
    </source>
</evidence>
<dbReference type="PROSITE" id="PS51257">
    <property type="entry name" value="PROKAR_LIPOPROTEIN"/>
    <property type="match status" value="1"/>
</dbReference>
<evidence type="ECO:0000256" key="3">
    <source>
        <dbReference type="ARBA" id="ARBA00022692"/>
    </source>
</evidence>
<accession>A0A1E7WK87</accession>
<dbReference type="Proteomes" id="UP000175989">
    <property type="component" value="Unassembled WGS sequence"/>
</dbReference>
<feature type="transmembrane region" description="Helical" evidence="6">
    <location>
        <begin position="96"/>
        <end position="120"/>
    </location>
</feature>
<comment type="subcellular location">
    <subcellularLocation>
        <location evidence="1">Cell membrane</location>
        <topology evidence="1">Multi-pass membrane protein</topology>
    </subcellularLocation>
</comment>
<organism evidence="7 8">
    <name type="scientific">Duganella phyllosphaerae</name>
    <dbReference type="NCBI Taxonomy" id="762836"/>
    <lineage>
        <taxon>Bacteria</taxon>
        <taxon>Pseudomonadati</taxon>
        <taxon>Pseudomonadota</taxon>
        <taxon>Betaproteobacteria</taxon>
        <taxon>Burkholderiales</taxon>
        <taxon>Oxalobacteraceae</taxon>
        <taxon>Telluria group</taxon>
        <taxon>Duganella</taxon>
    </lineage>
</organism>
<keyword evidence="8" id="KW-1185">Reference proteome</keyword>
<keyword evidence="3 6" id="KW-0812">Transmembrane</keyword>
<dbReference type="GO" id="GO:0005886">
    <property type="term" value="C:plasma membrane"/>
    <property type="evidence" value="ECO:0007669"/>
    <property type="project" value="UniProtKB-SubCell"/>
</dbReference>
<feature type="transmembrane region" description="Helical" evidence="6">
    <location>
        <begin position="31"/>
        <end position="56"/>
    </location>
</feature>
<evidence type="ECO:0000256" key="6">
    <source>
        <dbReference type="SAM" id="Phobius"/>
    </source>
</evidence>
<evidence type="ECO:0000256" key="4">
    <source>
        <dbReference type="ARBA" id="ARBA00022989"/>
    </source>
</evidence>
<dbReference type="EMBL" id="LROM01000088">
    <property type="protein sequence ID" value="OEZ99096.1"/>
    <property type="molecule type" value="Genomic_DNA"/>
</dbReference>
<evidence type="ECO:0000313" key="7">
    <source>
        <dbReference type="EMBL" id="OEZ99096.1"/>
    </source>
</evidence>
<keyword evidence="2" id="KW-1003">Cell membrane</keyword>
<keyword evidence="5 6" id="KW-0472">Membrane</keyword>
<dbReference type="InterPro" id="IPR005538">
    <property type="entry name" value="LrgA/CidA"/>
</dbReference>
<comment type="caution">
    <text evidence="7">The sequence shown here is derived from an EMBL/GenBank/DDBJ whole genome shotgun (WGS) entry which is preliminary data.</text>
</comment>
<evidence type="ECO:0000256" key="1">
    <source>
        <dbReference type="ARBA" id="ARBA00004651"/>
    </source>
</evidence>
<feature type="transmembrane region" description="Helical" evidence="6">
    <location>
        <begin position="68"/>
        <end position="90"/>
    </location>
</feature>
<proteinExistence type="predicted"/>
<dbReference type="OrthoDB" id="194658at2"/>
<keyword evidence="4 6" id="KW-1133">Transmembrane helix</keyword>
<feature type="transmembrane region" description="Helical" evidence="6">
    <location>
        <begin position="5"/>
        <end position="25"/>
    </location>
</feature>
<dbReference type="RefSeq" id="WP_070248952.1">
    <property type="nucleotide sequence ID" value="NZ_LROM01000088.1"/>
</dbReference>
<dbReference type="AlphaFoldDB" id="A0A1E7WK87"/>
<dbReference type="PANTHER" id="PTHR33931">
    <property type="entry name" value="HOLIN-LIKE PROTEIN CIDA-RELATED"/>
    <property type="match status" value="1"/>
</dbReference>
<protein>
    <submittedName>
        <fullName evidence="7">Holin-like protein CidA</fullName>
    </submittedName>
</protein>
<reference evidence="8" key="1">
    <citation type="journal article" date="2016" name="Front. Microbiol.">
        <title>Molecular Keys to the Janthinobacterium and Duganella spp. Interaction with the Plant Pathogen Fusarium graminearum.</title>
        <authorList>
            <person name="Haack F.S."/>
            <person name="Poehlein A."/>
            <person name="Kroger C."/>
            <person name="Voigt C.A."/>
            <person name="Piepenbring M."/>
            <person name="Bode H.B."/>
            <person name="Daniel R."/>
            <person name="Schafer W."/>
            <person name="Streit W.R."/>
        </authorList>
    </citation>
    <scope>NUCLEOTIDE SEQUENCE [LARGE SCALE GENOMIC DNA]</scope>
    <source>
        <strain evidence="8">T54</strain>
    </source>
</reference>
<evidence type="ECO:0000256" key="5">
    <source>
        <dbReference type="ARBA" id="ARBA00023136"/>
    </source>
</evidence>